<organism evidence="1 2">
    <name type="scientific">Pueribacillus theae</name>
    <dbReference type="NCBI Taxonomy" id="2171751"/>
    <lineage>
        <taxon>Bacteria</taxon>
        <taxon>Bacillati</taxon>
        <taxon>Bacillota</taxon>
        <taxon>Bacilli</taxon>
        <taxon>Bacillales</taxon>
        <taxon>Bacillaceae</taxon>
        <taxon>Pueribacillus</taxon>
    </lineage>
</organism>
<dbReference type="AlphaFoldDB" id="A0A2U1K1L8"/>
<protein>
    <submittedName>
        <fullName evidence="1">Uncharacterized protein</fullName>
    </submittedName>
</protein>
<evidence type="ECO:0000313" key="1">
    <source>
        <dbReference type="EMBL" id="PWA11084.1"/>
    </source>
</evidence>
<dbReference type="Proteomes" id="UP000245998">
    <property type="component" value="Unassembled WGS sequence"/>
</dbReference>
<reference evidence="1 2" key="1">
    <citation type="submission" date="2018-04" db="EMBL/GenBank/DDBJ databases">
        <title>Camelliibacillus theae gen. nov., sp. nov., isolated from Pu'er tea.</title>
        <authorList>
            <person name="Niu L."/>
        </authorList>
    </citation>
    <scope>NUCLEOTIDE SEQUENCE [LARGE SCALE GENOMIC DNA]</scope>
    <source>
        <strain evidence="1 2">T8</strain>
    </source>
</reference>
<keyword evidence="2" id="KW-1185">Reference proteome</keyword>
<dbReference type="EMBL" id="QCZG01000019">
    <property type="protein sequence ID" value="PWA11084.1"/>
    <property type="molecule type" value="Genomic_DNA"/>
</dbReference>
<sequence length="62" mass="7089">MEKHLVITWDHENKKFDVNAVGNPTFVEAVGVLELAKITLFNDQTTLTKEEEETEDVEKKAD</sequence>
<proteinExistence type="predicted"/>
<accession>A0A2U1K1L8</accession>
<evidence type="ECO:0000313" key="2">
    <source>
        <dbReference type="Proteomes" id="UP000245998"/>
    </source>
</evidence>
<dbReference type="RefSeq" id="WP_116554816.1">
    <property type="nucleotide sequence ID" value="NZ_QCZG01000019.1"/>
</dbReference>
<comment type="caution">
    <text evidence="1">The sequence shown here is derived from an EMBL/GenBank/DDBJ whole genome shotgun (WGS) entry which is preliminary data.</text>
</comment>
<name>A0A2U1K1L8_9BACI</name>
<gene>
    <name evidence="1" type="ORF">DCC39_10320</name>
</gene>